<dbReference type="InterPro" id="IPR003877">
    <property type="entry name" value="SPRY_dom"/>
</dbReference>
<dbReference type="AlphaFoldDB" id="A0A8H7T210"/>
<reference evidence="2" key="1">
    <citation type="submission" date="2021-02" db="EMBL/GenBank/DDBJ databases">
        <title>Genome sequence Cadophora malorum strain M34.</title>
        <authorList>
            <person name="Stefanovic E."/>
            <person name="Vu D."/>
            <person name="Scully C."/>
            <person name="Dijksterhuis J."/>
            <person name="Roader J."/>
            <person name="Houbraken J."/>
        </authorList>
    </citation>
    <scope>NUCLEOTIDE SEQUENCE</scope>
    <source>
        <strain evidence="2">M34</strain>
    </source>
</reference>
<accession>A0A8H7T210</accession>
<evidence type="ECO:0000313" key="3">
    <source>
        <dbReference type="Proteomes" id="UP000664132"/>
    </source>
</evidence>
<dbReference type="PANTHER" id="PTHR12864">
    <property type="entry name" value="RAN BINDING PROTEIN 9-RELATED"/>
    <property type="match status" value="1"/>
</dbReference>
<keyword evidence="3" id="KW-1185">Reference proteome</keyword>
<proteinExistence type="predicted"/>
<dbReference type="Proteomes" id="UP000664132">
    <property type="component" value="Unassembled WGS sequence"/>
</dbReference>
<dbReference type="PROSITE" id="PS50188">
    <property type="entry name" value="B302_SPRY"/>
    <property type="match status" value="1"/>
</dbReference>
<evidence type="ECO:0000259" key="1">
    <source>
        <dbReference type="PROSITE" id="PS50188"/>
    </source>
</evidence>
<dbReference type="InterPro" id="IPR043136">
    <property type="entry name" value="B30.2/SPRY_sf"/>
</dbReference>
<dbReference type="EMBL" id="JAFJYH010000573">
    <property type="protein sequence ID" value="KAG4410853.1"/>
    <property type="molecule type" value="Genomic_DNA"/>
</dbReference>
<evidence type="ECO:0000313" key="2">
    <source>
        <dbReference type="EMBL" id="KAG4410853.1"/>
    </source>
</evidence>
<dbReference type="InterPro" id="IPR044736">
    <property type="entry name" value="Gid1/RanBPM/SPLA_SPRY"/>
</dbReference>
<name>A0A8H7T210_9HELO</name>
<dbReference type="InterPro" id="IPR001870">
    <property type="entry name" value="B30.2/SPRY"/>
</dbReference>
<comment type="caution">
    <text evidence="2">The sequence shown here is derived from an EMBL/GenBank/DDBJ whole genome shotgun (WGS) entry which is preliminary data.</text>
</comment>
<dbReference type="CDD" id="cd12885">
    <property type="entry name" value="SPRY_RanBP_like"/>
    <property type="match status" value="1"/>
</dbReference>
<dbReference type="SUPFAM" id="SSF49899">
    <property type="entry name" value="Concanavalin A-like lectins/glucanases"/>
    <property type="match status" value="1"/>
</dbReference>
<gene>
    <name evidence="2" type="ORF">IFR04_016015</name>
</gene>
<dbReference type="InterPro" id="IPR013320">
    <property type="entry name" value="ConA-like_dom_sf"/>
</dbReference>
<feature type="domain" description="B30.2/SPRY" evidence="1">
    <location>
        <begin position="1"/>
        <end position="162"/>
    </location>
</feature>
<sequence length="175" mass="19160">MTVTEDGCGLEHAGEYRISLPANRPISSGLTKFYYEISFLELEGGRPNPEVAIGFCTISDKSLLEFPGWPKMGAAASKSWAYHGDDGRFYCYLGHNSVHVGEPYGPGDVIGCGVDFGTGKIWYTRNGTLLAHGFENVFGRLFPVVGLSDKVKLEANFGIDAENKPFLWKAEDGLR</sequence>
<dbReference type="SMART" id="SM00449">
    <property type="entry name" value="SPRY"/>
    <property type="match status" value="1"/>
</dbReference>
<organism evidence="2 3">
    <name type="scientific">Cadophora malorum</name>
    <dbReference type="NCBI Taxonomy" id="108018"/>
    <lineage>
        <taxon>Eukaryota</taxon>
        <taxon>Fungi</taxon>
        <taxon>Dikarya</taxon>
        <taxon>Ascomycota</taxon>
        <taxon>Pezizomycotina</taxon>
        <taxon>Leotiomycetes</taxon>
        <taxon>Helotiales</taxon>
        <taxon>Ploettnerulaceae</taxon>
        <taxon>Cadophora</taxon>
    </lineage>
</organism>
<dbReference type="InterPro" id="IPR050618">
    <property type="entry name" value="Ubq-SigPath_Reg"/>
</dbReference>
<dbReference type="Pfam" id="PF00622">
    <property type="entry name" value="SPRY"/>
    <property type="match status" value="1"/>
</dbReference>
<protein>
    <recommendedName>
        <fullName evidence="1">B30.2/SPRY domain-containing protein</fullName>
    </recommendedName>
</protein>
<dbReference type="Gene3D" id="2.60.120.920">
    <property type="match status" value="1"/>
</dbReference>
<dbReference type="OrthoDB" id="341259at2759"/>